<dbReference type="RefSeq" id="WP_166175971.1">
    <property type="nucleotide sequence ID" value="NZ_CP045119.1"/>
</dbReference>
<dbReference type="GO" id="GO:0042126">
    <property type="term" value="P:nitrate metabolic process"/>
    <property type="evidence" value="ECO:0007669"/>
    <property type="project" value="InterPro"/>
</dbReference>
<comment type="subcellular location">
    <subcellularLocation>
        <location evidence="3">Cell envelope</location>
    </subcellularLocation>
</comment>
<evidence type="ECO:0000313" key="12">
    <source>
        <dbReference type="EMBL" id="QIN83052.1"/>
    </source>
</evidence>
<organism evidence="12 13">
    <name type="scientific">Rubrobacter tropicus</name>
    <dbReference type="NCBI Taxonomy" id="2653851"/>
    <lineage>
        <taxon>Bacteria</taxon>
        <taxon>Bacillati</taxon>
        <taxon>Actinomycetota</taxon>
        <taxon>Rubrobacteria</taxon>
        <taxon>Rubrobacterales</taxon>
        <taxon>Rubrobacteraceae</taxon>
        <taxon>Rubrobacter</taxon>
    </lineage>
</organism>
<keyword evidence="8" id="KW-0249">Electron transport</keyword>
<dbReference type="GO" id="GO:0009325">
    <property type="term" value="C:nitrate reductase complex"/>
    <property type="evidence" value="ECO:0007669"/>
    <property type="project" value="InterPro"/>
</dbReference>
<dbReference type="CDD" id="cd10557">
    <property type="entry name" value="NarH_beta-like"/>
    <property type="match status" value="1"/>
</dbReference>
<evidence type="ECO:0000256" key="2">
    <source>
        <dbReference type="ARBA" id="ARBA00001966"/>
    </source>
</evidence>
<evidence type="ECO:0000259" key="11">
    <source>
        <dbReference type="PROSITE" id="PS51379"/>
    </source>
</evidence>
<evidence type="ECO:0000256" key="5">
    <source>
        <dbReference type="ARBA" id="ARBA00022485"/>
    </source>
</evidence>
<dbReference type="Gene3D" id="3.30.70.20">
    <property type="match status" value="3"/>
</dbReference>
<dbReference type="Pfam" id="PF14711">
    <property type="entry name" value="Nitr_red_bet_C"/>
    <property type="match status" value="1"/>
</dbReference>
<dbReference type="Gene3D" id="1.10.3650.10">
    <property type="entry name" value="nitrate reductase domain like"/>
    <property type="match status" value="1"/>
</dbReference>
<dbReference type="KEGG" id="rub:GBA63_10610"/>
<dbReference type="GO" id="GO:0008940">
    <property type="term" value="F:nitrate reductase activity"/>
    <property type="evidence" value="ECO:0007669"/>
    <property type="project" value="InterPro"/>
</dbReference>
<dbReference type="EMBL" id="CP045119">
    <property type="protein sequence ID" value="QIN83052.1"/>
    <property type="molecule type" value="Genomic_DNA"/>
</dbReference>
<name>A0A6G8Q9E7_9ACTN</name>
<keyword evidence="4" id="KW-0813">Transport</keyword>
<dbReference type="Pfam" id="PF13247">
    <property type="entry name" value="Fer4_11"/>
    <property type="match status" value="1"/>
</dbReference>
<accession>A0A6G8Q9E7</accession>
<protein>
    <submittedName>
        <fullName evidence="12">Nitrate reductase subunit beta</fullName>
        <ecNumber evidence="12">1.7.99.4</ecNumber>
    </submittedName>
</protein>
<comment type="cofactor">
    <cofactor evidence="2">
        <name>[4Fe-4S] cluster</name>
        <dbReference type="ChEBI" id="CHEBI:49883"/>
    </cofactor>
</comment>
<dbReference type="PANTHER" id="PTHR43518">
    <property type="entry name" value="NITRATE REDUCTASE BETA SUBUNIT"/>
    <property type="match status" value="1"/>
</dbReference>
<keyword evidence="9" id="KW-0408">Iron</keyword>
<keyword evidence="5" id="KW-0004">4Fe-4S</keyword>
<gene>
    <name evidence="12" type="primary">narH</name>
    <name evidence="12" type="ORF">GBA63_10610</name>
</gene>
<dbReference type="EC" id="1.7.99.4" evidence="12"/>
<dbReference type="FunFam" id="3.30.70.20:FF:000010">
    <property type="entry name" value="Respiratory nitrate reductase beta subunit"/>
    <property type="match status" value="1"/>
</dbReference>
<evidence type="ECO:0000313" key="13">
    <source>
        <dbReference type="Proteomes" id="UP000501452"/>
    </source>
</evidence>
<evidence type="ECO:0000256" key="3">
    <source>
        <dbReference type="ARBA" id="ARBA00004196"/>
    </source>
</evidence>
<dbReference type="GO" id="GO:0009055">
    <property type="term" value="F:electron transfer activity"/>
    <property type="evidence" value="ECO:0007669"/>
    <property type="project" value="TreeGrafter"/>
</dbReference>
<dbReference type="SUPFAM" id="SSF54862">
    <property type="entry name" value="4Fe-4S ferredoxins"/>
    <property type="match status" value="1"/>
</dbReference>
<evidence type="ECO:0000256" key="7">
    <source>
        <dbReference type="ARBA" id="ARBA00022737"/>
    </source>
</evidence>
<keyword evidence="13" id="KW-1185">Reference proteome</keyword>
<reference evidence="12 13" key="1">
    <citation type="submission" date="2019-10" db="EMBL/GenBank/DDBJ databases">
        <title>Rubrobacter sp nov SCSIO 52090 isolated from a deep-sea sediment in the South China Sea.</title>
        <authorList>
            <person name="Chen R.W."/>
        </authorList>
    </citation>
    <scope>NUCLEOTIDE SEQUENCE [LARGE SCALE GENOMIC DNA]</scope>
    <source>
        <strain evidence="12 13">SCSIO 52909</strain>
    </source>
</reference>
<dbReference type="InterPro" id="IPR017896">
    <property type="entry name" value="4Fe4S_Fe-S-bd"/>
</dbReference>
<dbReference type="Proteomes" id="UP000501452">
    <property type="component" value="Chromosome"/>
</dbReference>
<keyword evidence="7" id="KW-0677">Repeat</keyword>
<dbReference type="InterPro" id="IPR038262">
    <property type="entry name" value="Nitr_red_bet_C_sf"/>
</dbReference>
<dbReference type="NCBIfam" id="TIGR01660">
    <property type="entry name" value="narH"/>
    <property type="match status" value="1"/>
</dbReference>
<feature type="domain" description="4Fe-4S ferredoxin-type" evidence="11">
    <location>
        <begin position="7"/>
        <end position="35"/>
    </location>
</feature>
<proteinExistence type="predicted"/>
<dbReference type="AlphaFoldDB" id="A0A6G8Q9E7"/>
<evidence type="ECO:0000256" key="1">
    <source>
        <dbReference type="ARBA" id="ARBA00001927"/>
    </source>
</evidence>
<dbReference type="InterPro" id="IPR006547">
    <property type="entry name" value="NO3_Rdtase_bsu"/>
</dbReference>
<dbReference type="FunFam" id="3.30.70.20:FF:000008">
    <property type="entry name" value="Respiratory nitrate reductase beta subunit"/>
    <property type="match status" value="1"/>
</dbReference>
<dbReference type="GO" id="GO:0051539">
    <property type="term" value="F:4 iron, 4 sulfur cluster binding"/>
    <property type="evidence" value="ECO:0007669"/>
    <property type="project" value="UniProtKB-KW"/>
</dbReference>
<evidence type="ECO:0000256" key="4">
    <source>
        <dbReference type="ARBA" id="ARBA00022448"/>
    </source>
</evidence>
<feature type="domain" description="4Fe-4S ferredoxin-type" evidence="11">
    <location>
        <begin position="207"/>
        <end position="236"/>
    </location>
</feature>
<evidence type="ECO:0000256" key="8">
    <source>
        <dbReference type="ARBA" id="ARBA00022982"/>
    </source>
</evidence>
<feature type="domain" description="4Fe-4S ferredoxin-type" evidence="11">
    <location>
        <begin position="174"/>
        <end position="205"/>
    </location>
</feature>
<evidence type="ECO:0000256" key="10">
    <source>
        <dbReference type="ARBA" id="ARBA00023014"/>
    </source>
</evidence>
<keyword evidence="6" id="KW-0479">Metal-binding</keyword>
<sequence>MRVKAQVAMVMNLDKCIGCHTCSVTCKNVWTSREGTEYQWWNNVETKPGVGYPKLYEDQERWKGGWTLGKNGKLELKAGGKLRKLANIFFNPDMPSIDDFYEPWTYDYETLTNAKQSEHQPVARPISQLSGDPIDLEWGPNWDDDLAGAPETASLDPNIRGELEESVRFEYEKVFMMYLPRICEHCLNPSCVASCPSGAMYKREEDGIVLVDQEQCRGWRYCVSGCPYKKVYFNWDSGKAEKCTLCYPRIETGQPTICSETCVGRLRYIGLVLYDADAVEGAASVPDEKDLLEAQRGVFLDPNDPGVVEQARFDGIPDDWVAAAQRSPIYRLAIEWGIALPLHPEYRTMPMVWYVPPLSPVMGFVEGNGAEADPDDVFPAIDELRIPIQYLANLLSAGDEEVVRRVLKRLAAMRGYMREKNLSGLGDAEVASAVGMGPQEIEDMYRLLAIAKYEDRYVIPPAHKELAAELYEQRGTAGLQFAGGPAAASDGGHRNDAYSSCSLDFAGGPGSCSSSAEAGAFGGTRNEGFYAMKDELEKKARELGGKVRAPNVRLFTSKKDFEAFHLKGRGPKGAGA</sequence>
<dbReference type="GO" id="GO:0046872">
    <property type="term" value="F:metal ion binding"/>
    <property type="evidence" value="ECO:0007669"/>
    <property type="project" value="UniProtKB-KW"/>
</dbReference>
<keyword evidence="12" id="KW-0560">Oxidoreductase</keyword>
<evidence type="ECO:0000256" key="6">
    <source>
        <dbReference type="ARBA" id="ARBA00022723"/>
    </source>
</evidence>
<keyword evidence="10" id="KW-0411">Iron-sulfur</keyword>
<dbReference type="PANTHER" id="PTHR43518:SF1">
    <property type="entry name" value="RESPIRATORY NITRATE REDUCTASE 1 BETA CHAIN"/>
    <property type="match status" value="1"/>
</dbReference>
<dbReference type="InterPro" id="IPR029263">
    <property type="entry name" value="Nitr_red_bet_C"/>
</dbReference>
<comment type="cofactor">
    <cofactor evidence="1">
        <name>[3Fe-4S] cluster</name>
        <dbReference type="ChEBI" id="CHEBI:21137"/>
    </cofactor>
</comment>
<dbReference type="GO" id="GO:0016020">
    <property type="term" value="C:membrane"/>
    <property type="evidence" value="ECO:0007669"/>
    <property type="project" value="TreeGrafter"/>
</dbReference>
<dbReference type="PROSITE" id="PS51379">
    <property type="entry name" value="4FE4S_FER_2"/>
    <property type="match status" value="3"/>
</dbReference>
<evidence type="ECO:0000256" key="9">
    <source>
        <dbReference type="ARBA" id="ARBA00023004"/>
    </source>
</evidence>
<dbReference type="GO" id="GO:0030313">
    <property type="term" value="C:cell envelope"/>
    <property type="evidence" value="ECO:0007669"/>
    <property type="project" value="UniProtKB-SubCell"/>
</dbReference>
<dbReference type="GO" id="GO:0009061">
    <property type="term" value="P:anaerobic respiration"/>
    <property type="evidence" value="ECO:0007669"/>
    <property type="project" value="TreeGrafter"/>
</dbReference>